<dbReference type="GO" id="GO:0005737">
    <property type="term" value="C:cytoplasm"/>
    <property type="evidence" value="ECO:0007669"/>
    <property type="project" value="TreeGrafter"/>
</dbReference>
<dbReference type="Pfam" id="PF07683">
    <property type="entry name" value="CobW_C"/>
    <property type="match status" value="1"/>
</dbReference>
<dbReference type="GO" id="GO:0000166">
    <property type="term" value="F:nucleotide binding"/>
    <property type="evidence" value="ECO:0007669"/>
    <property type="project" value="UniProtKB-KW"/>
</dbReference>
<dbReference type="Gene3D" id="3.40.50.300">
    <property type="entry name" value="P-loop containing nucleotide triphosphate hydrolases"/>
    <property type="match status" value="1"/>
</dbReference>
<keyword evidence="3" id="KW-0143">Chaperone</keyword>
<evidence type="ECO:0000256" key="6">
    <source>
        <dbReference type="ARBA" id="ARBA00049117"/>
    </source>
</evidence>
<proteinExistence type="inferred from homology"/>
<dbReference type="InterPro" id="IPR011629">
    <property type="entry name" value="CobW-like_C"/>
</dbReference>
<comment type="function">
    <text evidence="5">Zinc chaperone that directly transfers zinc cofactor to target proteins, thereby activating them. Zinc is transferred from the CXCC motif in the GTPase domain to the zinc binding site in target proteins in a process requiring GTP hydrolysis.</text>
</comment>
<feature type="region of interest" description="Disordered" evidence="7">
    <location>
        <begin position="222"/>
        <end position="266"/>
    </location>
</feature>
<comment type="catalytic activity">
    <reaction evidence="6">
        <text>GTP + H2O = GDP + phosphate + H(+)</text>
        <dbReference type="Rhea" id="RHEA:19669"/>
        <dbReference type="ChEBI" id="CHEBI:15377"/>
        <dbReference type="ChEBI" id="CHEBI:15378"/>
        <dbReference type="ChEBI" id="CHEBI:37565"/>
        <dbReference type="ChEBI" id="CHEBI:43474"/>
        <dbReference type="ChEBI" id="CHEBI:58189"/>
    </reaction>
    <physiologicalReaction direction="left-to-right" evidence="6">
        <dbReference type="Rhea" id="RHEA:19670"/>
    </physiologicalReaction>
</comment>
<evidence type="ECO:0000256" key="3">
    <source>
        <dbReference type="ARBA" id="ARBA00023186"/>
    </source>
</evidence>
<keyword evidence="2" id="KW-0378">Hydrolase</keyword>
<gene>
    <name evidence="9" type="ORF">HNR39_004261</name>
</gene>
<dbReference type="InterPro" id="IPR051316">
    <property type="entry name" value="Zinc-reg_GTPase_activator"/>
</dbReference>
<evidence type="ECO:0000256" key="1">
    <source>
        <dbReference type="ARBA" id="ARBA00022741"/>
    </source>
</evidence>
<keyword evidence="1" id="KW-0547">Nucleotide-binding</keyword>
<sequence>MALIPATILTGFLGAGKTTLLNRILQQPHGYKIAIIENEFGAENIDNEILVQDSTEQIIEMNNGCICCTVRGDLIIALSSLARRRDAGELHFDHVIIETTGMANPGPVAQTFFVDEEVAMHYMLDAIVTVVDAKHAMQQLDQQEEAQRQVGFADKLLLSKTDLVSPAEVALLSARLTRINPRAAIIPLDPVHTPIDEILDIKGFNLNAKLEIDPDFLAAEESHAAEHADHAHSGSDCDHPSHQTEHAETNHERRVDGHHNHHNHHHAHHADDIAAFVFKSERPFEASKLEEFLDGLIEVYGPRLLRYKGILFMDGADRKVVFQGVHQIMGSDVGGKWEDGEKPASKMVFIGKNLPKDIFIRGLEQCLV</sequence>
<dbReference type="AlphaFoldDB" id="A0A840RUW5"/>
<comment type="caution">
    <text evidence="9">The sequence shown here is derived from an EMBL/GenBank/DDBJ whole genome shotgun (WGS) entry which is preliminary data.</text>
</comment>
<feature type="compositionally biased region" description="Basic and acidic residues" evidence="7">
    <location>
        <begin position="222"/>
        <end position="258"/>
    </location>
</feature>
<evidence type="ECO:0000313" key="10">
    <source>
        <dbReference type="Proteomes" id="UP000571084"/>
    </source>
</evidence>
<evidence type="ECO:0000256" key="5">
    <source>
        <dbReference type="ARBA" id="ARBA00045658"/>
    </source>
</evidence>
<dbReference type="InterPro" id="IPR027417">
    <property type="entry name" value="P-loop_NTPase"/>
</dbReference>
<dbReference type="PANTHER" id="PTHR13748">
    <property type="entry name" value="COBW-RELATED"/>
    <property type="match status" value="1"/>
</dbReference>
<dbReference type="RefSeq" id="WP_168056030.1">
    <property type="nucleotide sequence ID" value="NZ_JAAOZT010000008.1"/>
</dbReference>
<dbReference type="CDD" id="cd03112">
    <property type="entry name" value="CobW-like"/>
    <property type="match status" value="1"/>
</dbReference>
<dbReference type="Gene3D" id="3.30.1220.10">
    <property type="entry name" value="CobW-like, C-terminal domain"/>
    <property type="match status" value="1"/>
</dbReference>
<name>A0A840RUW5_9BURK</name>
<evidence type="ECO:0000256" key="7">
    <source>
        <dbReference type="SAM" id="MobiDB-lite"/>
    </source>
</evidence>
<dbReference type="GO" id="GO:0016787">
    <property type="term" value="F:hydrolase activity"/>
    <property type="evidence" value="ECO:0007669"/>
    <property type="project" value="UniProtKB-KW"/>
</dbReference>
<dbReference type="InterPro" id="IPR036627">
    <property type="entry name" value="CobW-likC_sf"/>
</dbReference>
<dbReference type="Pfam" id="PF02492">
    <property type="entry name" value="cobW"/>
    <property type="match status" value="1"/>
</dbReference>
<keyword evidence="10" id="KW-1185">Reference proteome</keyword>
<evidence type="ECO:0000313" key="9">
    <source>
        <dbReference type="EMBL" id="MBB5202397.1"/>
    </source>
</evidence>
<accession>A0A840RUW5</accession>
<protein>
    <submittedName>
        <fullName evidence="9">G3E family GTPase</fullName>
    </submittedName>
</protein>
<dbReference type="PANTHER" id="PTHR13748:SF62">
    <property type="entry name" value="COBW DOMAIN-CONTAINING PROTEIN"/>
    <property type="match status" value="1"/>
</dbReference>
<evidence type="ECO:0000256" key="2">
    <source>
        <dbReference type="ARBA" id="ARBA00022801"/>
    </source>
</evidence>
<dbReference type="SUPFAM" id="SSF90002">
    <property type="entry name" value="Hypothetical protein YjiA, C-terminal domain"/>
    <property type="match status" value="1"/>
</dbReference>
<feature type="domain" description="CobW C-terminal" evidence="8">
    <location>
        <begin position="273"/>
        <end position="367"/>
    </location>
</feature>
<reference evidence="9 10" key="1">
    <citation type="submission" date="2020-08" db="EMBL/GenBank/DDBJ databases">
        <title>Genomic Encyclopedia of Type Strains, Phase IV (KMG-IV): sequencing the most valuable type-strain genomes for metagenomic binning, comparative biology and taxonomic classification.</title>
        <authorList>
            <person name="Goeker M."/>
        </authorList>
    </citation>
    <scope>NUCLEOTIDE SEQUENCE [LARGE SCALE GENOMIC DNA]</scope>
    <source>
        <strain evidence="9 10">DSM 23240</strain>
    </source>
</reference>
<dbReference type="SMART" id="SM00833">
    <property type="entry name" value="CobW_C"/>
    <property type="match status" value="1"/>
</dbReference>
<evidence type="ECO:0000256" key="4">
    <source>
        <dbReference type="ARBA" id="ARBA00034320"/>
    </source>
</evidence>
<dbReference type="SUPFAM" id="SSF52540">
    <property type="entry name" value="P-loop containing nucleoside triphosphate hydrolases"/>
    <property type="match status" value="1"/>
</dbReference>
<evidence type="ECO:0000259" key="8">
    <source>
        <dbReference type="SMART" id="SM00833"/>
    </source>
</evidence>
<dbReference type="EMBL" id="JACHHQ010000014">
    <property type="protein sequence ID" value="MBB5202397.1"/>
    <property type="molecule type" value="Genomic_DNA"/>
</dbReference>
<dbReference type="Proteomes" id="UP000571084">
    <property type="component" value="Unassembled WGS sequence"/>
</dbReference>
<dbReference type="InterPro" id="IPR003495">
    <property type="entry name" value="CobW/HypB/UreG_nucleotide-bd"/>
</dbReference>
<organism evidence="9 10">
    <name type="scientific">Glaciimonas immobilis</name>
    <dbReference type="NCBI Taxonomy" id="728004"/>
    <lineage>
        <taxon>Bacteria</taxon>
        <taxon>Pseudomonadati</taxon>
        <taxon>Pseudomonadota</taxon>
        <taxon>Betaproteobacteria</taxon>
        <taxon>Burkholderiales</taxon>
        <taxon>Oxalobacteraceae</taxon>
        <taxon>Glaciimonas</taxon>
    </lineage>
</organism>
<comment type="similarity">
    <text evidence="4">Belongs to the SIMIBI class G3E GTPase family. ZNG1 subfamily.</text>
</comment>